<evidence type="ECO:0000256" key="7">
    <source>
        <dbReference type="ARBA" id="ARBA00023136"/>
    </source>
</evidence>
<dbReference type="InterPro" id="IPR026392">
    <property type="entry name" value="Exo/Archaeosortase_dom"/>
</dbReference>
<keyword evidence="7 8" id="KW-0472">Membrane</keyword>
<keyword evidence="3" id="KW-0645">Protease</keyword>
<keyword evidence="2" id="KW-1003">Cell membrane</keyword>
<name>A0AAJ5WPS5_9BACT</name>
<feature type="transmembrane region" description="Helical" evidence="8">
    <location>
        <begin position="16"/>
        <end position="32"/>
    </location>
</feature>
<dbReference type="GO" id="GO:0005886">
    <property type="term" value="C:plasma membrane"/>
    <property type="evidence" value="ECO:0007669"/>
    <property type="project" value="UniProtKB-SubCell"/>
</dbReference>
<feature type="transmembrane region" description="Helical" evidence="8">
    <location>
        <begin position="170"/>
        <end position="189"/>
    </location>
</feature>
<evidence type="ECO:0000313" key="10">
    <source>
        <dbReference type="Proteomes" id="UP001220610"/>
    </source>
</evidence>
<dbReference type="GO" id="GO:0006508">
    <property type="term" value="P:proteolysis"/>
    <property type="evidence" value="ECO:0007669"/>
    <property type="project" value="UniProtKB-KW"/>
</dbReference>
<evidence type="ECO:0000256" key="6">
    <source>
        <dbReference type="ARBA" id="ARBA00022989"/>
    </source>
</evidence>
<evidence type="ECO:0000256" key="3">
    <source>
        <dbReference type="ARBA" id="ARBA00022670"/>
    </source>
</evidence>
<keyword evidence="4 8" id="KW-0812">Transmembrane</keyword>
<feature type="transmembrane region" description="Helical" evidence="8">
    <location>
        <begin position="103"/>
        <end position="123"/>
    </location>
</feature>
<reference evidence="9" key="1">
    <citation type="submission" date="2023-03" db="EMBL/GenBank/DDBJ databases">
        <title>Andean soil-derived lignocellulolytic bacterial consortium as a source of novel taxa and putative plastic-active enzymes.</title>
        <authorList>
            <person name="Diaz-Garcia L."/>
            <person name="Chuvochina M."/>
            <person name="Feuerriegel G."/>
            <person name="Bunk B."/>
            <person name="Sproer C."/>
            <person name="Streit W.R."/>
            <person name="Rodriguez L.M."/>
            <person name="Overmann J."/>
            <person name="Jimenez D.J."/>
        </authorList>
    </citation>
    <scope>NUCLEOTIDE SEQUENCE</scope>
    <source>
        <strain evidence="9">MAG 7</strain>
    </source>
</reference>
<feature type="transmembrane region" description="Helical" evidence="8">
    <location>
        <begin position="233"/>
        <end position="256"/>
    </location>
</feature>
<organism evidence="9 10">
    <name type="scientific">Candidatus Pseudobacter hemicellulosilyticus</name>
    <dbReference type="NCBI Taxonomy" id="3121375"/>
    <lineage>
        <taxon>Bacteria</taxon>
        <taxon>Pseudomonadati</taxon>
        <taxon>Bacteroidota</taxon>
        <taxon>Chitinophagia</taxon>
        <taxon>Chitinophagales</taxon>
        <taxon>Chitinophagaceae</taxon>
        <taxon>Pseudobacter</taxon>
    </lineage>
</organism>
<dbReference type="NCBIfam" id="TIGR04178">
    <property type="entry name" value="exo_archaeo"/>
    <property type="match status" value="1"/>
</dbReference>
<evidence type="ECO:0000256" key="1">
    <source>
        <dbReference type="ARBA" id="ARBA00004651"/>
    </source>
</evidence>
<keyword evidence="5 9" id="KW-0378">Hydrolase</keyword>
<keyword evidence="6 8" id="KW-1133">Transmembrane helix</keyword>
<evidence type="ECO:0000256" key="2">
    <source>
        <dbReference type="ARBA" id="ARBA00022475"/>
    </source>
</evidence>
<evidence type="ECO:0000256" key="4">
    <source>
        <dbReference type="ARBA" id="ARBA00022692"/>
    </source>
</evidence>
<dbReference type="EC" id="3.4.22.-" evidence="9"/>
<dbReference type="Proteomes" id="UP001220610">
    <property type="component" value="Chromosome"/>
</dbReference>
<dbReference type="GO" id="GO:0008233">
    <property type="term" value="F:peptidase activity"/>
    <property type="evidence" value="ECO:0007669"/>
    <property type="project" value="UniProtKB-KW"/>
</dbReference>
<comment type="subcellular location">
    <subcellularLocation>
        <location evidence="1">Cell membrane</location>
        <topology evidence="1">Multi-pass membrane protein</topology>
    </subcellularLocation>
</comment>
<evidence type="ECO:0000256" key="8">
    <source>
        <dbReference type="SAM" id="Phobius"/>
    </source>
</evidence>
<accession>A0AAJ5WPS5</accession>
<dbReference type="InterPro" id="IPR031006">
    <property type="entry name" value="Exosort_XrtN"/>
</dbReference>
<dbReference type="EMBL" id="CP119311">
    <property type="protein sequence ID" value="WEK35019.1"/>
    <property type="molecule type" value="Genomic_DNA"/>
</dbReference>
<evidence type="ECO:0000256" key="5">
    <source>
        <dbReference type="ARBA" id="ARBA00022801"/>
    </source>
</evidence>
<feature type="transmembrane region" description="Helical" evidence="8">
    <location>
        <begin position="67"/>
        <end position="97"/>
    </location>
</feature>
<feature type="transmembrane region" description="Helical" evidence="8">
    <location>
        <begin position="38"/>
        <end position="55"/>
    </location>
</feature>
<protein>
    <submittedName>
        <fullName evidence="9">Exosortase N</fullName>
        <ecNumber evidence="9">3.4.22.-</ecNumber>
    </submittedName>
</protein>
<proteinExistence type="predicted"/>
<dbReference type="Pfam" id="PF09721">
    <property type="entry name" value="Exosortase_EpsH"/>
    <property type="match status" value="1"/>
</dbReference>
<dbReference type="NCBIfam" id="TIGR04476">
    <property type="entry name" value="exosort_XrtN"/>
    <property type="match status" value="1"/>
</dbReference>
<gene>
    <name evidence="9" type="primary">xrtN</name>
    <name evidence="9" type="ORF">P0Y53_21230</name>
</gene>
<sequence length="460" mass="50752">MTIPFSLPALSPKHRWILLFSAGYGLLAAIGLRSYLPAFSLQLLLGILTMMVCAGKPSGKPTHRLDLAVILLAILYLLLPAKTFLFIALAVGLLYLVESLAGRLQLLCLAALALVSPIFDYACTVFSFPIRLFLTQLAGRLMQPVFPSLVVEGNMLVRDGASFAVDPACMGLHMLTSSLLAVLLLTAIYRQQYQRQLPVRWIAVLLGSSFLLNIVSNLLRIICLVTFSVGADSPLHSCIGMGFFLLYGLLPACWLVKRLTKTKGKPLTTAAPEPAAASVPIHPLALARNITLLALLAFVTLQGQNREPGMDMDLQAASIEGYNSTPMKHHILKLENEAALIYVKPIAGFYASDHQPMICWTGSGYQFRQVKASGRDGHTIYTAVLEKGKDKLYSAWWYETDNGQTISQLDWRWQALSQGKQFALVNITSNSPDTLLEETRKLFRLKLVHTLMEKESHLIN</sequence>
<dbReference type="AlphaFoldDB" id="A0AAJ5WPS5"/>
<feature type="transmembrane region" description="Helical" evidence="8">
    <location>
        <begin position="201"/>
        <end position="227"/>
    </location>
</feature>
<evidence type="ECO:0000313" key="9">
    <source>
        <dbReference type="EMBL" id="WEK35019.1"/>
    </source>
</evidence>
<dbReference type="InterPro" id="IPR019127">
    <property type="entry name" value="Exosortase"/>
</dbReference>